<keyword evidence="3" id="KW-0732">Signal</keyword>
<evidence type="ECO:0000313" key="6">
    <source>
        <dbReference type="Proteomes" id="UP000249324"/>
    </source>
</evidence>
<dbReference type="STRING" id="1111738.GCA_000427905_01252"/>
<dbReference type="EMBL" id="QGUI02000108">
    <property type="protein sequence ID" value="MFO7192557.1"/>
    <property type="molecule type" value="Genomic_DNA"/>
</dbReference>
<reference evidence="4 6" key="3">
    <citation type="journal article" date="2021" name="BMC Genomics">
        <title>Genome-resolved metagenome and metatranscriptome analyses of thermophilic composting reveal key bacterial players and their metabolic interactions.</title>
        <authorList>
            <person name="Braga L.P.P."/>
            <person name="Pereira R.V."/>
            <person name="Martins L.F."/>
            <person name="Moura L.M.S."/>
            <person name="Sanchez F.B."/>
            <person name="Patane J.S.L."/>
            <person name="da Silva A.M."/>
            <person name="Setubal J.C."/>
        </authorList>
    </citation>
    <scope>NUCLEOTIDE SEQUENCE [LARGE SCALE GENOMIC DNA]</scope>
    <source>
        <strain evidence="4">ZC4RG45</strain>
    </source>
</reference>
<sequence>MRARVVALTLAVGLVGTCAAPAAAGQHALLGTDPATGTDARPDVGAALGDAGTAAALTRLLAGSVPDSSLLPQAADLVSPTRSFEGGIGLSTVSVDTGAELPYERAIARAVPAGTALSARAPATGDSLVRTAPPSEAEPARGKLPPEEGPLAALMRTERLAGQVHARWSVDRGPCVGQVAKATTTSGPISLGAAVASLPDVPFTELGLPGRMPSGSIATLGGLLSGRAGEGPLVRVPRGLTTVATVDVLTAAKRPTVRATSRVEADRIDIFPGSPLAMTATVRNAPALTANSTGKPETSRIVHDTPVVEFKRGGRTLFRLDRTRPARDVPIAVPGRGFAQRGLTSQPIVDGYGVGTNGKPVRLSAANRSRVTELFVLRLSVGGLTTRSATLDEPFTGHQVTGSARLLDVQLLPTDALTDALERDHELPSTLAHFTLGEQAVRAAAPPSGARCGEPGAGEVTIAAPPDEIAPGRSSAPPIRVLLWGGAGLVLLGAYLLAVARPRKQD</sequence>
<dbReference type="AlphaFoldDB" id="A0A2W4LI63"/>
<evidence type="ECO:0000256" key="3">
    <source>
        <dbReference type="SAM" id="SignalP"/>
    </source>
</evidence>
<comment type="caution">
    <text evidence="5">The sequence shown here is derived from an EMBL/GenBank/DDBJ whole genome shotgun (WGS) entry which is preliminary data.</text>
</comment>
<organism evidence="5">
    <name type="scientific">Thermocrispum agreste</name>
    <dbReference type="NCBI Taxonomy" id="37925"/>
    <lineage>
        <taxon>Bacteria</taxon>
        <taxon>Bacillati</taxon>
        <taxon>Actinomycetota</taxon>
        <taxon>Actinomycetes</taxon>
        <taxon>Pseudonocardiales</taxon>
        <taxon>Pseudonocardiaceae</taxon>
        <taxon>Thermocrispum</taxon>
    </lineage>
</organism>
<feature type="transmembrane region" description="Helical" evidence="2">
    <location>
        <begin position="481"/>
        <end position="500"/>
    </location>
</feature>
<dbReference type="EMBL" id="QGUI01000057">
    <property type="protein sequence ID" value="PZN00830.1"/>
    <property type="molecule type" value="Genomic_DNA"/>
</dbReference>
<dbReference type="Proteomes" id="UP000249324">
    <property type="component" value="Unassembled WGS sequence"/>
</dbReference>
<keyword evidence="2" id="KW-1133">Transmembrane helix</keyword>
<keyword evidence="2" id="KW-0812">Transmembrane</keyword>
<reference evidence="5" key="2">
    <citation type="submission" date="2018-05" db="EMBL/GenBank/DDBJ databases">
        <authorList>
            <person name="Lanie J.A."/>
            <person name="Ng W.-L."/>
            <person name="Kazmierczak K.M."/>
            <person name="Andrzejewski T.M."/>
            <person name="Davidsen T.M."/>
            <person name="Wayne K.J."/>
            <person name="Tettelin H."/>
            <person name="Glass J.I."/>
            <person name="Rusch D."/>
            <person name="Podicherti R."/>
            <person name="Tsui H.-C.T."/>
            <person name="Winkler M.E."/>
        </authorList>
    </citation>
    <scope>NUCLEOTIDE SEQUENCE</scope>
    <source>
        <strain evidence="5">ZC4RG45</strain>
    </source>
</reference>
<protein>
    <submittedName>
        <fullName evidence="5">Uncharacterized protein</fullName>
    </submittedName>
</protein>
<feature type="chain" id="PRO_5039670371" evidence="3">
    <location>
        <begin position="25"/>
        <end position="506"/>
    </location>
</feature>
<keyword evidence="2" id="KW-0472">Membrane</keyword>
<accession>A0A2W4LI63</accession>
<feature type="signal peptide" evidence="3">
    <location>
        <begin position="1"/>
        <end position="24"/>
    </location>
</feature>
<evidence type="ECO:0000256" key="1">
    <source>
        <dbReference type="SAM" id="MobiDB-lite"/>
    </source>
</evidence>
<gene>
    <name evidence="4" type="ORF">DIU77_009980</name>
    <name evidence="5" type="ORF">DIU77_02560</name>
</gene>
<evidence type="ECO:0000256" key="2">
    <source>
        <dbReference type="SAM" id="Phobius"/>
    </source>
</evidence>
<evidence type="ECO:0000313" key="4">
    <source>
        <dbReference type="EMBL" id="MFO7192557.1"/>
    </source>
</evidence>
<feature type="region of interest" description="Disordered" evidence="1">
    <location>
        <begin position="118"/>
        <end position="146"/>
    </location>
</feature>
<proteinExistence type="predicted"/>
<evidence type="ECO:0000313" key="5">
    <source>
        <dbReference type="EMBL" id="PZN00830.1"/>
    </source>
</evidence>
<name>A0A2W4LI63_9PSEU</name>
<reference evidence="4" key="1">
    <citation type="submission" date="2018-05" db="EMBL/GenBank/DDBJ databases">
        <authorList>
            <person name="Moura L."/>
            <person name="Setubal J.C."/>
        </authorList>
    </citation>
    <scope>NUCLEOTIDE SEQUENCE</scope>
    <source>
        <strain evidence="4">ZC4RG45</strain>
    </source>
</reference>
<reference evidence="4" key="4">
    <citation type="submission" date="2023-08" db="EMBL/GenBank/DDBJ databases">
        <authorList>
            <person name="Guima S.E.S."/>
            <person name="Martins L.F."/>
            <person name="Silva A.M."/>
            <person name="Setubal J.C."/>
        </authorList>
    </citation>
    <scope>NUCLEOTIDE SEQUENCE</scope>
    <source>
        <strain evidence="4">ZC4RG45</strain>
    </source>
</reference>